<dbReference type="PANTHER" id="PTHR30055:SF234">
    <property type="entry name" value="HTH-TYPE TRANSCRIPTIONAL REGULATOR BETI"/>
    <property type="match status" value="1"/>
</dbReference>
<evidence type="ECO:0000256" key="4">
    <source>
        <dbReference type="PROSITE-ProRule" id="PRU00335"/>
    </source>
</evidence>
<evidence type="ECO:0000313" key="7">
    <source>
        <dbReference type="Proteomes" id="UP001237448"/>
    </source>
</evidence>
<evidence type="ECO:0000259" key="5">
    <source>
        <dbReference type="PROSITE" id="PS50977"/>
    </source>
</evidence>
<organism evidence="6 7">
    <name type="scientific">Labrys monachus</name>
    <dbReference type="NCBI Taxonomy" id="217067"/>
    <lineage>
        <taxon>Bacteria</taxon>
        <taxon>Pseudomonadati</taxon>
        <taxon>Pseudomonadota</taxon>
        <taxon>Alphaproteobacteria</taxon>
        <taxon>Hyphomicrobiales</taxon>
        <taxon>Xanthobacteraceae</taxon>
        <taxon>Labrys</taxon>
    </lineage>
</organism>
<feature type="DNA-binding region" description="H-T-H motif" evidence="4">
    <location>
        <begin position="42"/>
        <end position="61"/>
    </location>
</feature>
<keyword evidence="1" id="KW-0805">Transcription regulation</keyword>
<dbReference type="Gene3D" id="1.10.357.10">
    <property type="entry name" value="Tetracycline Repressor, domain 2"/>
    <property type="match status" value="1"/>
</dbReference>
<evidence type="ECO:0000256" key="3">
    <source>
        <dbReference type="ARBA" id="ARBA00023163"/>
    </source>
</evidence>
<keyword evidence="3" id="KW-0804">Transcription</keyword>
<dbReference type="InterPro" id="IPR009057">
    <property type="entry name" value="Homeodomain-like_sf"/>
</dbReference>
<dbReference type="SUPFAM" id="SSF46689">
    <property type="entry name" value="Homeodomain-like"/>
    <property type="match status" value="1"/>
</dbReference>
<dbReference type="InterPro" id="IPR001647">
    <property type="entry name" value="HTH_TetR"/>
</dbReference>
<keyword evidence="2 4" id="KW-0238">DNA-binding</keyword>
<sequence length="193" mass="20699">MPKSVSPPKTARKPQQRSVETVDQILAATVAVIEAVGVHKLTIDMVATQAGISKGGILHHFPAKSAVVVAAVRRNMEKLIADIEDTARSTRTFTEALALHVRRIAREKGGVSPALFVAMAEFPEAAEAVHGMFGTLQRLVAADGEAGSAERNLFLFAAFGILVGRGMNFFSPSEEELEGLFQKLDGFAATDRR</sequence>
<dbReference type="InterPro" id="IPR041479">
    <property type="entry name" value="TetR_CgmR_C"/>
</dbReference>
<dbReference type="Proteomes" id="UP001237448">
    <property type="component" value="Unassembled WGS sequence"/>
</dbReference>
<dbReference type="PRINTS" id="PR00455">
    <property type="entry name" value="HTHTETR"/>
</dbReference>
<name>A0ABU0F847_9HYPH</name>
<dbReference type="PANTHER" id="PTHR30055">
    <property type="entry name" value="HTH-TYPE TRANSCRIPTIONAL REGULATOR RUTR"/>
    <property type="match status" value="1"/>
</dbReference>
<dbReference type="EMBL" id="JAUSVK010000001">
    <property type="protein sequence ID" value="MDQ0390788.1"/>
    <property type="molecule type" value="Genomic_DNA"/>
</dbReference>
<dbReference type="PROSITE" id="PS50977">
    <property type="entry name" value="HTH_TETR_2"/>
    <property type="match status" value="1"/>
</dbReference>
<dbReference type="RefSeq" id="WP_307422201.1">
    <property type="nucleotide sequence ID" value="NZ_JAUSVK010000001.1"/>
</dbReference>
<reference evidence="6 7" key="1">
    <citation type="submission" date="2023-07" db="EMBL/GenBank/DDBJ databases">
        <title>Genomic Encyclopedia of Type Strains, Phase IV (KMG-IV): sequencing the most valuable type-strain genomes for metagenomic binning, comparative biology and taxonomic classification.</title>
        <authorList>
            <person name="Goeker M."/>
        </authorList>
    </citation>
    <scope>NUCLEOTIDE SEQUENCE [LARGE SCALE GENOMIC DNA]</scope>
    <source>
        <strain evidence="6 7">DSM 5896</strain>
    </source>
</reference>
<proteinExistence type="predicted"/>
<dbReference type="Pfam" id="PF17937">
    <property type="entry name" value="TetR_C_28"/>
    <property type="match status" value="1"/>
</dbReference>
<gene>
    <name evidence="6" type="ORF">J3R73_000580</name>
</gene>
<dbReference type="InterPro" id="IPR050109">
    <property type="entry name" value="HTH-type_TetR-like_transc_reg"/>
</dbReference>
<dbReference type="Pfam" id="PF00440">
    <property type="entry name" value="TetR_N"/>
    <property type="match status" value="1"/>
</dbReference>
<evidence type="ECO:0000313" key="6">
    <source>
        <dbReference type="EMBL" id="MDQ0390788.1"/>
    </source>
</evidence>
<keyword evidence="7" id="KW-1185">Reference proteome</keyword>
<evidence type="ECO:0000256" key="1">
    <source>
        <dbReference type="ARBA" id="ARBA00023015"/>
    </source>
</evidence>
<comment type="caution">
    <text evidence="6">The sequence shown here is derived from an EMBL/GenBank/DDBJ whole genome shotgun (WGS) entry which is preliminary data.</text>
</comment>
<evidence type="ECO:0000256" key="2">
    <source>
        <dbReference type="ARBA" id="ARBA00023125"/>
    </source>
</evidence>
<feature type="domain" description="HTH tetR-type" evidence="5">
    <location>
        <begin position="19"/>
        <end position="79"/>
    </location>
</feature>
<accession>A0ABU0F847</accession>
<protein>
    <submittedName>
        <fullName evidence="6">AcrR family transcriptional regulator</fullName>
    </submittedName>
</protein>